<sequence>MMVSNPTSTYFFFFLKACGSISNFEHGRALHLHARDLGRVSNPFVVSSLLSMFGKCGSLRFFEEVFHEFPQHCVIQSKQKYQRAS</sequence>
<gene>
    <name evidence="1" type="ORF">KP509_08G020900</name>
</gene>
<protein>
    <recommendedName>
        <fullName evidence="3">Pentatricopeptide repeat-containing protein</fullName>
    </recommendedName>
</protein>
<dbReference type="AlphaFoldDB" id="A0A8T2UAM6"/>
<evidence type="ECO:0008006" key="3">
    <source>
        <dbReference type="Google" id="ProtNLM"/>
    </source>
</evidence>
<proteinExistence type="predicted"/>
<dbReference type="Gene3D" id="1.25.40.10">
    <property type="entry name" value="Tetratricopeptide repeat domain"/>
    <property type="match status" value="1"/>
</dbReference>
<evidence type="ECO:0000313" key="2">
    <source>
        <dbReference type="Proteomes" id="UP000825935"/>
    </source>
</evidence>
<name>A0A8T2UAM6_CERRI</name>
<dbReference type="InterPro" id="IPR011990">
    <property type="entry name" value="TPR-like_helical_dom_sf"/>
</dbReference>
<organism evidence="1 2">
    <name type="scientific">Ceratopteris richardii</name>
    <name type="common">Triangle waterfern</name>
    <dbReference type="NCBI Taxonomy" id="49495"/>
    <lineage>
        <taxon>Eukaryota</taxon>
        <taxon>Viridiplantae</taxon>
        <taxon>Streptophyta</taxon>
        <taxon>Embryophyta</taxon>
        <taxon>Tracheophyta</taxon>
        <taxon>Polypodiopsida</taxon>
        <taxon>Polypodiidae</taxon>
        <taxon>Polypodiales</taxon>
        <taxon>Pteridineae</taxon>
        <taxon>Pteridaceae</taxon>
        <taxon>Parkerioideae</taxon>
        <taxon>Ceratopteris</taxon>
    </lineage>
</organism>
<keyword evidence="2" id="KW-1185">Reference proteome</keyword>
<evidence type="ECO:0000313" key="1">
    <source>
        <dbReference type="EMBL" id="KAH7430926.1"/>
    </source>
</evidence>
<dbReference type="EMBL" id="CM035413">
    <property type="protein sequence ID" value="KAH7430926.1"/>
    <property type="molecule type" value="Genomic_DNA"/>
</dbReference>
<dbReference type="Proteomes" id="UP000825935">
    <property type="component" value="Chromosome 8"/>
</dbReference>
<reference evidence="1" key="1">
    <citation type="submission" date="2021-08" db="EMBL/GenBank/DDBJ databases">
        <title>WGS assembly of Ceratopteris richardii.</title>
        <authorList>
            <person name="Marchant D.B."/>
            <person name="Chen G."/>
            <person name="Jenkins J."/>
            <person name="Shu S."/>
            <person name="Leebens-Mack J."/>
            <person name="Grimwood J."/>
            <person name="Schmutz J."/>
            <person name="Soltis P."/>
            <person name="Soltis D."/>
            <person name="Chen Z.-H."/>
        </authorList>
    </citation>
    <scope>NUCLEOTIDE SEQUENCE</scope>
    <source>
        <strain evidence="1">Whitten #5841</strain>
        <tissue evidence="1">Leaf</tissue>
    </source>
</reference>
<accession>A0A8T2UAM6</accession>
<dbReference type="OrthoDB" id="9990610at2759"/>
<comment type="caution">
    <text evidence="1">The sequence shown here is derived from an EMBL/GenBank/DDBJ whole genome shotgun (WGS) entry which is preliminary data.</text>
</comment>